<comment type="caution">
    <text evidence="7">The sequence shown here is derived from an EMBL/GenBank/DDBJ whole genome shotgun (WGS) entry which is preliminary data.</text>
</comment>
<dbReference type="InterPro" id="IPR003010">
    <property type="entry name" value="C-N_Hydrolase"/>
</dbReference>
<keyword evidence="2" id="KW-0378">Hydrolase</keyword>
<dbReference type="Pfam" id="PF00795">
    <property type="entry name" value="CN_hydrolase"/>
    <property type="match status" value="1"/>
</dbReference>
<comment type="catalytic activity">
    <reaction evidence="4">
        <text>a monoamide of a dicarboxylate + H2O = a dicarboxylate + NH4(+)</text>
        <dbReference type="Rhea" id="RHEA:11716"/>
        <dbReference type="ChEBI" id="CHEBI:15377"/>
        <dbReference type="ChEBI" id="CHEBI:28938"/>
        <dbReference type="ChEBI" id="CHEBI:28965"/>
        <dbReference type="ChEBI" id="CHEBI:77450"/>
        <dbReference type="EC" id="3.5.1.3"/>
    </reaction>
</comment>
<dbReference type="PANTHER" id="PTHR47799:SF1">
    <property type="entry name" value="OMEGA-AMIDASE YAFV"/>
    <property type="match status" value="1"/>
</dbReference>
<dbReference type="Proteomes" id="UP000239800">
    <property type="component" value="Unassembled WGS sequence"/>
</dbReference>
<evidence type="ECO:0000313" key="7">
    <source>
        <dbReference type="EMBL" id="PQB05647.1"/>
    </source>
</evidence>
<dbReference type="EMBL" id="MQUB01000001">
    <property type="protein sequence ID" value="PQB05647.1"/>
    <property type="molecule type" value="Genomic_DNA"/>
</dbReference>
<proteinExistence type="inferred from homology"/>
<feature type="domain" description="CN hydrolase" evidence="6">
    <location>
        <begin position="5"/>
        <end position="237"/>
    </location>
</feature>
<reference evidence="7 8" key="1">
    <citation type="submission" date="2016-11" db="EMBL/GenBank/DDBJ databases">
        <title>Trade-off between light-utilization and light-protection in marine flavobacteria.</title>
        <authorList>
            <person name="Kumagai Y."/>
        </authorList>
    </citation>
    <scope>NUCLEOTIDE SEQUENCE [LARGE SCALE GENOMIC DNA]</scope>
    <source>
        <strain evidence="7 8">NBRC 107741</strain>
    </source>
</reference>
<evidence type="ECO:0000256" key="2">
    <source>
        <dbReference type="ARBA" id="ARBA00022801"/>
    </source>
</evidence>
<dbReference type="FunFam" id="3.60.110.10:FF:000004">
    <property type="entry name" value="Carbon-nitrogen hydrolase"/>
    <property type="match status" value="1"/>
</dbReference>
<dbReference type="GO" id="GO:0106008">
    <property type="term" value="F:2-oxoglutaramate amidase activity"/>
    <property type="evidence" value="ECO:0007669"/>
    <property type="project" value="TreeGrafter"/>
</dbReference>
<evidence type="ECO:0000313" key="8">
    <source>
        <dbReference type="Proteomes" id="UP000239800"/>
    </source>
</evidence>
<comment type="similarity">
    <text evidence="1">Belongs to the carbon-nitrogen hydrolase superfamily. NIT1/NIT2 family.</text>
</comment>
<gene>
    <name evidence="7" type="ORF">BST85_12630</name>
</gene>
<protein>
    <recommendedName>
        <fullName evidence="5">Omega-amidase YafV</fullName>
        <ecNumber evidence="3">3.5.1.3</ecNumber>
    </recommendedName>
</protein>
<dbReference type="PROSITE" id="PS01227">
    <property type="entry name" value="UPF0012"/>
    <property type="match status" value="1"/>
</dbReference>
<dbReference type="CDD" id="cd07575">
    <property type="entry name" value="Xc-1258_like"/>
    <property type="match status" value="1"/>
</dbReference>
<dbReference type="InterPro" id="IPR001110">
    <property type="entry name" value="UPF0012_CS"/>
</dbReference>
<evidence type="ECO:0000256" key="3">
    <source>
        <dbReference type="ARBA" id="ARBA00039118"/>
    </source>
</evidence>
<dbReference type="InterPro" id="IPR052737">
    <property type="entry name" value="Omega-amidase_YafV"/>
</dbReference>
<evidence type="ECO:0000256" key="5">
    <source>
        <dbReference type="ARBA" id="ARBA00072139"/>
    </source>
</evidence>
<dbReference type="EC" id="3.5.1.3" evidence="3"/>
<dbReference type="Gene3D" id="3.60.110.10">
    <property type="entry name" value="Carbon-nitrogen hydrolase"/>
    <property type="match status" value="1"/>
</dbReference>
<dbReference type="RefSeq" id="WP_104813592.1">
    <property type="nucleotide sequence ID" value="NZ_MQUB01000001.1"/>
</dbReference>
<dbReference type="PROSITE" id="PS50263">
    <property type="entry name" value="CN_HYDROLASE"/>
    <property type="match status" value="1"/>
</dbReference>
<evidence type="ECO:0000259" key="6">
    <source>
        <dbReference type="PROSITE" id="PS50263"/>
    </source>
</evidence>
<sequence length="260" mass="29757">MDQELNVALLQLDLVWQDPVANIEQIENLISQIDQAVDLIVLPEMFTTGFSMDARNLAQPDLGPTLGWMIGLAASRQSAICGSLIIEAEGNYYNRFYLVTPSGEVHRYDKRHTFTLAGEDRVYKSGQDQVLIEYKGWRILPQICYDLRFPVWVRNTMEYDLVLYVANWPGKRILAWDSLLRARAIENMAYCIGVNRVGVDANGHHYPGHSAAYDELGAILTEEQFEVSGIQYALLDHSKMHSTRQKLRFLDDRDRFSLQV</sequence>
<evidence type="ECO:0000256" key="1">
    <source>
        <dbReference type="ARBA" id="ARBA00010613"/>
    </source>
</evidence>
<dbReference type="InterPro" id="IPR036526">
    <property type="entry name" value="C-N_Hydrolase_sf"/>
</dbReference>
<keyword evidence="8" id="KW-1185">Reference proteome</keyword>
<dbReference type="GO" id="GO:0050152">
    <property type="term" value="F:omega-amidase activity"/>
    <property type="evidence" value="ECO:0007669"/>
    <property type="project" value="UniProtKB-EC"/>
</dbReference>
<dbReference type="OrthoDB" id="9811121at2"/>
<dbReference type="AlphaFoldDB" id="A0A2S7KSQ8"/>
<name>A0A2S7KSQ8_9FLAO</name>
<dbReference type="PANTHER" id="PTHR47799">
    <property type="entry name" value="OMEGA-AMIDASE YAFV"/>
    <property type="match status" value="1"/>
</dbReference>
<organism evidence="7 8">
    <name type="scientific">Aureitalea marina</name>
    <dbReference type="NCBI Taxonomy" id="930804"/>
    <lineage>
        <taxon>Bacteria</taxon>
        <taxon>Pseudomonadati</taxon>
        <taxon>Bacteroidota</taxon>
        <taxon>Flavobacteriia</taxon>
        <taxon>Flavobacteriales</taxon>
        <taxon>Flavobacteriaceae</taxon>
        <taxon>Aureitalea</taxon>
    </lineage>
</organism>
<evidence type="ECO:0000256" key="4">
    <source>
        <dbReference type="ARBA" id="ARBA00052904"/>
    </source>
</evidence>
<dbReference type="NCBIfam" id="NF007757">
    <property type="entry name" value="PRK10438.1"/>
    <property type="match status" value="1"/>
</dbReference>
<dbReference type="SUPFAM" id="SSF56317">
    <property type="entry name" value="Carbon-nitrogen hydrolase"/>
    <property type="match status" value="1"/>
</dbReference>
<accession>A0A2S7KSQ8</accession>